<sequence length="412" mass="45004">MQTRKPHAALLASPGMGHLIPVLELGKRLVSHHGFNVTIFVVTADASLSQSQLRKVSETAYDLLDVVLLPPVDVSGQIDKTTSILSQIDMMIHEALPSLRSAILAMEVPPIALVVDIFLRRNEVYFRMGTEISTADGILVNTFHELEHQTLAALNDARKQGLVPNAPVYPIGPLVRPVKSGLRSEILSWLDVQPKGSVIYVSFGSGGTLSAEQTIELAWGLEKSQQRFFWVVRPPVENDSAATVFNTNSSCTDFPDYLPEGFLNRTSKNGPVVPMWAPQSEILSHPSIGGFLSHCGWNSSLESIVNSVPMIVWPLYAEQKMNATLLAKHIGVAIRSKLLPSQGVIGRSEIEAMVRKIMVDKEGEAIRARAKMLKSCAAKALSKGGSSYNALANVAKDCEIRMQKLAELHLWG</sequence>
<dbReference type="Gene3D" id="3.40.50.2000">
    <property type="entry name" value="Glycogen Phosphorylase B"/>
    <property type="match status" value="3"/>
</dbReference>
<evidence type="ECO:0000256" key="3">
    <source>
        <dbReference type="ARBA" id="ARBA00022679"/>
    </source>
</evidence>
<dbReference type="GO" id="GO:0047209">
    <property type="term" value="F:coniferyl-alcohol glucosyltransferase activity"/>
    <property type="evidence" value="ECO:0007669"/>
    <property type="project" value="TreeGrafter"/>
</dbReference>
<comment type="caution">
    <text evidence="6">The sequence shown here is derived from an EMBL/GenBank/DDBJ whole genome shotgun (WGS) entry which is preliminary data.</text>
</comment>
<dbReference type="EC" id="2.4.1.-" evidence="5"/>
<evidence type="ECO:0000256" key="2">
    <source>
        <dbReference type="ARBA" id="ARBA00022676"/>
    </source>
</evidence>
<name>A0A9W7H291_HIBTR</name>
<dbReference type="AlphaFoldDB" id="A0A9W7H291"/>
<dbReference type="FunFam" id="3.40.50.2000:FF:000051">
    <property type="entry name" value="Glycosyltransferase"/>
    <property type="match status" value="1"/>
</dbReference>
<dbReference type="PANTHER" id="PTHR48046:SF7">
    <property type="entry name" value="UDP-GLYCOSYLTRANSFERASE 72E1"/>
    <property type="match status" value="1"/>
</dbReference>
<dbReference type="Proteomes" id="UP001165190">
    <property type="component" value="Unassembled WGS sequence"/>
</dbReference>
<dbReference type="OrthoDB" id="5835829at2759"/>
<gene>
    <name evidence="6" type="ORF">HRI_000481900</name>
</gene>
<dbReference type="Pfam" id="PF00201">
    <property type="entry name" value="UDPGT"/>
    <property type="match status" value="1"/>
</dbReference>
<protein>
    <recommendedName>
        <fullName evidence="5">Glycosyltransferase</fullName>
        <ecNumber evidence="5">2.4.1.-</ecNumber>
    </recommendedName>
</protein>
<dbReference type="CDD" id="cd03784">
    <property type="entry name" value="GT1_Gtf-like"/>
    <property type="match status" value="1"/>
</dbReference>
<evidence type="ECO:0000313" key="6">
    <source>
        <dbReference type="EMBL" id="GMI68125.1"/>
    </source>
</evidence>
<dbReference type="EMBL" id="BSYR01000006">
    <property type="protein sequence ID" value="GMI68125.1"/>
    <property type="molecule type" value="Genomic_DNA"/>
</dbReference>
<proteinExistence type="inferred from homology"/>
<keyword evidence="3 4" id="KW-0808">Transferase</keyword>
<evidence type="ECO:0000256" key="1">
    <source>
        <dbReference type="ARBA" id="ARBA00009995"/>
    </source>
</evidence>
<evidence type="ECO:0000313" key="7">
    <source>
        <dbReference type="Proteomes" id="UP001165190"/>
    </source>
</evidence>
<dbReference type="InterPro" id="IPR002213">
    <property type="entry name" value="UDP_glucos_trans"/>
</dbReference>
<dbReference type="PANTHER" id="PTHR48046">
    <property type="entry name" value="UDP-GLYCOSYLTRANSFERASE 72E1"/>
    <property type="match status" value="1"/>
</dbReference>
<evidence type="ECO:0000256" key="4">
    <source>
        <dbReference type="RuleBase" id="RU003718"/>
    </source>
</evidence>
<dbReference type="SUPFAM" id="SSF53756">
    <property type="entry name" value="UDP-Glycosyltransferase/glycogen phosphorylase"/>
    <property type="match status" value="1"/>
</dbReference>
<evidence type="ECO:0000256" key="5">
    <source>
        <dbReference type="RuleBase" id="RU362057"/>
    </source>
</evidence>
<dbReference type="PROSITE" id="PS00375">
    <property type="entry name" value="UDPGT"/>
    <property type="match status" value="1"/>
</dbReference>
<accession>A0A9W7H291</accession>
<keyword evidence="2 4" id="KW-0328">Glycosyltransferase</keyword>
<comment type="similarity">
    <text evidence="1 4">Belongs to the UDP-glycosyltransferase family.</text>
</comment>
<organism evidence="6 7">
    <name type="scientific">Hibiscus trionum</name>
    <name type="common">Flower of an hour</name>
    <dbReference type="NCBI Taxonomy" id="183268"/>
    <lineage>
        <taxon>Eukaryota</taxon>
        <taxon>Viridiplantae</taxon>
        <taxon>Streptophyta</taxon>
        <taxon>Embryophyta</taxon>
        <taxon>Tracheophyta</taxon>
        <taxon>Spermatophyta</taxon>
        <taxon>Magnoliopsida</taxon>
        <taxon>eudicotyledons</taxon>
        <taxon>Gunneridae</taxon>
        <taxon>Pentapetalae</taxon>
        <taxon>rosids</taxon>
        <taxon>malvids</taxon>
        <taxon>Malvales</taxon>
        <taxon>Malvaceae</taxon>
        <taxon>Malvoideae</taxon>
        <taxon>Hibiscus</taxon>
    </lineage>
</organism>
<dbReference type="InterPro" id="IPR035595">
    <property type="entry name" value="UDP_glycos_trans_CS"/>
</dbReference>
<reference evidence="6" key="1">
    <citation type="submission" date="2023-05" db="EMBL/GenBank/DDBJ databases">
        <title>Genome and transcriptome analyses reveal genes involved in the formation of fine ridges on petal epidermal cells in Hibiscus trionum.</title>
        <authorList>
            <person name="Koshimizu S."/>
            <person name="Masuda S."/>
            <person name="Ishii T."/>
            <person name="Shirasu K."/>
            <person name="Hoshino A."/>
            <person name="Arita M."/>
        </authorList>
    </citation>
    <scope>NUCLEOTIDE SEQUENCE</scope>
    <source>
        <strain evidence="6">Hamamatsu line</strain>
    </source>
</reference>
<keyword evidence="7" id="KW-1185">Reference proteome</keyword>